<feature type="binding site" evidence="5">
    <location>
        <position position="98"/>
    </location>
    <ligand>
        <name>Zn(2+)</name>
        <dbReference type="ChEBI" id="CHEBI:29105"/>
    </ligand>
</feature>
<dbReference type="InterPro" id="IPR001937">
    <property type="entry name" value="GalP_UDPtransf1"/>
</dbReference>
<feature type="binding site" evidence="5">
    <location>
        <position position="47"/>
    </location>
    <ligand>
        <name>Zn(2+)</name>
        <dbReference type="ChEBI" id="CHEBI:29105"/>
    </ligand>
</feature>
<proteinExistence type="predicted"/>
<dbReference type="GO" id="GO:0008270">
    <property type="term" value="F:zinc ion binding"/>
    <property type="evidence" value="ECO:0007669"/>
    <property type="project" value="InterPro"/>
</dbReference>
<organism evidence="7 8">
    <name type="scientific">Candidatus Falkowbacteria bacterium GW2011_GWF2_39_8</name>
    <dbReference type="NCBI Taxonomy" id="1618642"/>
    <lineage>
        <taxon>Bacteria</taxon>
        <taxon>Candidatus Falkowiibacteriota</taxon>
    </lineage>
</organism>
<name>A0A0G0S9L7_9BACT</name>
<reference evidence="7 8" key="1">
    <citation type="journal article" date="2015" name="Nature">
        <title>rRNA introns, odd ribosomes, and small enigmatic genomes across a large radiation of phyla.</title>
        <authorList>
            <person name="Brown C.T."/>
            <person name="Hug L.A."/>
            <person name="Thomas B.C."/>
            <person name="Sharon I."/>
            <person name="Castelle C.J."/>
            <person name="Singh A."/>
            <person name="Wilkins M.J."/>
            <person name="Williams K.H."/>
            <person name="Banfield J.F."/>
        </authorList>
    </citation>
    <scope>NUCLEOTIDE SEQUENCE [LARGE SCALE GENOMIC DNA]</scope>
</reference>
<feature type="active site" description="Tele-UMP-histidine intermediate" evidence="4">
    <location>
        <position position="151"/>
    </location>
</feature>
<dbReference type="Pfam" id="PF01087">
    <property type="entry name" value="GalP_UDP_transf"/>
    <property type="match status" value="1"/>
</dbReference>
<evidence type="ECO:0000256" key="2">
    <source>
        <dbReference type="ARBA" id="ARBA00022695"/>
    </source>
</evidence>
<feature type="binding site" evidence="5">
    <location>
        <position position="44"/>
    </location>
    <ligand>
        <name>Zn(2+)</name>
        <dbReference type="ChEBI" id="CHEBI:29105"/>
    </ligand>
</feature>
<keyword evidence="1" id="KW-0808">Transferase</keyword>
<accession>A0A0G0S9L7</accession>
<feature type="binding site" evidence="5">
    <location>
        <position position="149"/>
    </location>
    <ligand>
        <name>Zn(2+)</name>
        <dbReference type="ChEBI" id="CHEBI:29105"/>
    </ligand>
</feature>
<dbReference type="InterPro" id="IPR036265">
    <property type="entry name" value="HIT-like_sf"/>
</dbReference>
<evidence type="ECO:0000259" key="6">
    <source>
        <dbReference type="Pfam" id="PF01087"/>
    </source>
</evidence>
<evidence type="ECO:0000313" key="8">
    <source>
        <dbReference type="Proteomes" id="UP000034137"/>
    </source>
</evidence>
<dbReference type="Gene3D" id="3.30.428.10">
    <property type="entry name" value="HIT-like"/>
    <property type="match status" value="2"/>
</dbReference>
<dbReference type="AlphaFoldDB" id="A0A0G0S9L7"/>
<keyword evidence="3" id="KW-0119">Carbohydrate metabolism</keyword>
<dbReference type="SUPFAM" id="SSF54197">
    <property type="entry name" value="HIT-like"/>
    <property type="match status" value="2"/>
</dbReference>
<keyword evidence="2" id="KW-0548">Nucleotidyltransferase</keyword>
<comment type="caution">
    <text evidence="7">The sequence shown here is derived from an EMBL/GenBank/DDBJ whole genome shotgun (WGS) entry which is preliminary data.</text>
</comment>
<gene>
    <name evidence="7" type="ORF">UT64_C0060G0003</name>
</gene>
<dbReference type="GO" id="GO:0008108">
    <property type="term" value="F:UDP-glucose:hexose-1-phosphate uridylyltransferase activity"/>
    <property type="evidence" value="ECO:0007669"/>
    <property type="project" value="InterPro"/>
</dbReference>
<dbReference type="Proteomes" id="UP000034137">
    <property type="component" value="Unassembled WGS sequence"/>
</dbReference>
<dbReference type="PIRSF" id="PIRSF000808">
    <property type="entry name" value="GalT"/>
    <property type="match status" value="1"/>
</dbReference>
<dbReference type="PATRIC" id="fig|1618642.3.peg.937"/>
<evidence type="ECO:0000256" key="4">
    <source>
        <dbReference type="PIRSR" id="PIRSR000808-1"/>
    </source>
</evidence>
<dbReference type="InterPro" id="IPR005849">
    <property type="entry name" value="GalP_Utransf_N"/>
</dbReference>
<evidence type="ECO:0000313" key="7">
    <source>
        <dbReference type="EMBL" id="KKR31460.1"/>
    </source>
</evidence>
<keyword evidence="5" id="KW-0862">Zinc</keyword>
<evidence type="ECO:0000256" key="3">
    <source>
        <dbReference type="ARBA" id="ARBA00023277"/>
    </source>
</evidence>
<dbReference type="PANTHER" id="PTHR42763">
    <property type="entry name" value="ADP-GLUCOSE PHOSPHORYLASE"/>
    <property type="match status" value="1"/>
</dbReference>
<comment type="cofactor">
    <cofactor evidence="5">
        <name>Zn(2+)</name>
        <dbReference type="ChEBI" id="CHEBI:29105"/>
    </cofactor>
    <text evidence="5">Binds 1 zinc ion per subunit.</text>
</comment>
<evidence type="ECO:0000256" key="1">
    <source>
        <dbReference type="ARBA" id="ARBA00022679"/>
    </source>
</evidence>
<protein>
    <submittedName>
        <fullName evidence="7">UDP-glucose-hexose-1-phosphateuridylyltransfera se</fullName>
    </submittedName>
</protein>
<dbReference type="GO" id="GO:0006012">
    <property type="term" value="P:galactose metabolic process"/>
    <property type="evidence" value="ECO:0007669"/>
    <property type="project" value="InterPro"/>
</dbReference>
<dbReference type="PANTHER" id="PTHR42763:SF2">
    <property type="entry name" value="ADP-GLUCOSE PHOSPHORYLASE"/>
    <property type="match status" value="1"/>
</dbReference>
<feature type="domain" description="Galactose-1-phosphate uridyl transferase N-terminal" evidence="6">
    <location>
        <begin position="77"/>
        <end position="161"/>
    </location>
</feature>
<keyword evidence="5" id="KW-0479">Metal-binding</keyword>
<evidence type="ECO:0000256" key="5">
    <source>
        <dbReference type="PIRSR" id="PIRSR000808-3"/>
    </source>
</evidence>
<dbReference type="EMBL" id="LBXO01000060">
    <property type="protein sequence ID" value="KKR31460.1"/>
    <property type="molecule type" value="Genomic_DNA"/>
</dbReference>
<dbReference type="InterPro" id="IPR053177">
    <property type="entry name" value="ADP-glucose_phosphorylase"/>
</dbReference>
<sequence length="308" mass="35619">MLFKPKSEFRKHYFLNKYVIITPGRAKRPRDVQEQSVIHNNSSCVLCPEKIEKNLILDYIGGKINWEVMVLKNKYPAVTLNNPKAYGTQEVIIETPEHGVEMAEFSVKKIEQVLHTYIKRTKEISENKKIDYILIFKNSGSKAGASLHHSHSQVFATKILPPEVSDELTQAQYYKAANDTCPYCNIIKKEMRSKRKIYENSEVAVLAPYASEYHYEAWIFTKRHLDNITKLNAKEIKSIAEAIKNVLVKLRRIGLSYNFSFYQVISNTDQHFYFKIQPRDSVWAGVEMNSGIIINSVSPEQAAKFYKK</sequence>